<organism evidence="2 8">
    <name type="scientific">Phytophthora fragariae</name>
    <dbReference type="NCBI Taxonomy" id="53985"/>
    <lineage>
        <taxon>Eukaryota</taxon>
        <taxon>Sar</taxon>
        <taxon>Stramenopiles</taxon>
        <taxon>Oomycota</taxon>
        <taxon>Peronosporomycetes</taxon>
        <taxon>Peronosporales</taxon>
        <taxon>Peronosporaceae</taxon>
        <taxon>Phytophthora</taxon>
    </lineage>
</organism>
<dbReference type="Proteomes" id="UP000429523">
    <property type="component" value="Unassembled WGS sequence"/>
</dbReference>
<reference evidence="8 9" key="1">
    <citation type="submission" date="2018-08" db="EMBL/GenBank/DDBJ databases">
        <title>Genomic investigation of the strawberry pathogen Phytophthora fragariae indicates pathogenicity is determined by transcriptional variation in three key races.</title>
        <authorList>
            <person name="Adams T.M."/>
            <person name="Armitage A.D."/>
            <person name="Sobczyk M.K."/>
            <person name="Bates H.J."/>
            <person name="Dunwell J.M."/>
            <person name="Nellist C.F."/>
            <person name="Harrison R.J."/>
        </authorList>
    </citation>
    <scope>NUCLEOTIDE SEQUENCE [LARGE SCALE GENOMIC DNA]</scope>
    <source>
        <strain evidence="7 10">A4</strain>
        <strain evidence="5 11">BC-1</strain>
        <strain evidence="6 9">NOV-27</strain>
        <strain evidence="4 12">NOV-5</strain>
        <strain evidence="3 13">NOV-71</strain>
        <strain evidence="2 8">NOV-9</strain>
    </source>
</reference>
<evidence type="ECO:0000313" key="6">
    <source>
        <dbReference type="EMBL" id="KAE9176116.1"/>
    </source>
</evidence>
<feature type="region of interest" description="Disordered" evidence="1">
    <location>
        <begin position="1"/>
        <end position="37"/>
    </location>
</feature>
<evidence type="ECO:0000313" key="8">
    <source>
        <dbReference type="Proteomes" id="UP000429523"/>
    </source>
</evidence>
<evidence type="ECO:0000256" key="1">
    <source>
        <dbReference type="SAM" id="MobiDB-lite"/>
    </source>
</evidence>
<dbReference type="AlphaFoldDB" id="A0A6A3DVL4"/>
<gene>
    <name evidence="7" type="ORF">PF001_g28636</name>
    <name evidence="5" type="ORF">PF002_g30751</name>
    <name evidence="6" type="ORF">PF005_g25098</name>
    <name evidence="4" type="ORF">PF006_g24420</name>
    <name evidence="3" type="ORF">PF007_g25142</name>
    <name evidence="2" type="ORF">PF009_g25838</name>
</gene>
<comment type="caution">
    <text evidence="2">The sequence shown here is derived from an EMBL/GenBank/DDBJ whole genome shotgun (WGS) entry which is preliminary data.</text>
</comment>
<protein>
    <submittedName>
        <fullName evidence="2">Uncharacterized protein</fullName>
    </submittedName>
</protein>
<evidence type="ECO:0000313" key="7">
    <source>
        <dbReference type="EMBL" id="KAE9270836.1"/>
    </source>
</evidence>
<dbReference type="EMBL" id="QXGD01004986">
    <property type="protein sequence ID" value="KAE9167919.1"/>
    <property type="molecule type" value="Genomic_DNA"/>
</dbReference>
<evidence type="ECO:0000313" key="12">
    <source>
        <dbReference type="Proteomes" id="UP000440732"/>
    </source>
</evidence>
<accession>A0A6A3DVL4</accession>
<dbReference type="EMBL" id="QXGB01002650">
    <property type="protein sequence ID" value="KAE9176116.1"/>
    <property type="molecule type" value="Genomic_DNA"/>
</dbReference>
<dbReference type="EMBL" id="QXGE01004378">
    <property type="protein sequence ID" value="KAE9270836.1"/>
    <property type="molecule type" value="Genomic_DNA"/>
</dbReference>
<dbReference type="EMBL" id="QXGF01002644">
    <property type="protein sequence ID" value="KAE8923917.1"/>
    <property type="molecule type" value="Genomic_DNA"/>
</dbReference>
<evidence type="ECO:0000313" key="3">
    <source>
        <dbReference type="EMBL" id="KAE9075071.1"/>
    </source>
</evidence>
<sequence length="51" mass="5411">MAAPDDPSVILPIPIEMSDPSSDATDPSADPFADTYGEDPEWEFLAARDGS</sequence>
<dbReference type="Proteomes" id="UP000433483">
    <property type="component" value="Unassembled WGS sequence"/>
</dbReference>
<dbReference type="EMBL" id="QXFZ01002645">
    <property type="protein sequence ID" value="KAE9075071.1"/>
    <property type="molecule type" value="Genomic_DNA"/>
</dbReference>
<evidence type="ECO:0000313" key="11">
    <source>
        <dbReference type="Proteomes" id="UP000440367"/>
    </source>
</evidence>
<dbReference type="Proteomes" id="UP000441208">
    <property type="component" value="Unassembled WGS sequence"/>
</dbReference>
<proteinExistence type="predicted"/>
<evidence type="ECO:0000313" key="13">
    <source>
        <dbReference type="Proteomes" id="UP000441208"/>
    </source>
</evidence>
<feature type="compositionally biased region" description="Low complexity" evidence="1">
    <location>
        <begin position="18"/>
        <end position="35"/>
    </location>
</feature>
<dbReference type="EMBL" id="QXGA01002687">
    <property type="protein sequence ID" value="KAE9093512.1"/>
    <property type="molecule type" value="Genomic_DNA"/>
</dbReference>
<evidence type="ECO:0000313" key="9">
    <source>
        <dbReference type="Proteomes" id="UP000433483"/>
    </source>
</evidence>
<dbReference type="Proteomes" id="UP000437068">
    <property type="component" value="Unassembled WGS sequence"/>
</dbReference>
<evidence type="ECO:0000313" key="10">
    <source>
        <dbReference type="Proteomes" id="UP000437068"/>
    </source>
</evidence>
<dbReference type="Proteomes" id="UP000440367">
    <property type="component" value="Unassembled WGS sequence"/>
</dbReference>
<evidence type="ECO:0000313" key="2">
    <source>
        <dbReference type="EMBL" id="KAE8923917.1"/>
    </source>
</evidence>
<name>A0A6A3DVL4_9STRA</name>
<dbReference type="Proteomes" id="UP000440732">
    <property type="component" value="Unassembled WGS sequence"/>
</dbReference>
<evidence type="ECO:0000313" key="5">
    <source>
        <dbReference type="EMBL" id="KAE9167919.1"/>
    </source>
</evidence>
<evidence type="ECO:0000313" key="4">
    <source>
        <dbReference type="EMBL" id="KAE9093512.1"/>
    </source>
</evidence>
<keyword evidence="9" id="KW-1185">Reference proteome</keyword>